<keyword evidence="1" id="KW-1133">Transmembrane helix</keyword>
<keyword evidence="1" id="KW-0812">Transmembrane</keyword>
<dbReference type="AlphaFoldDB" id="A0A0E9SUY1"/>
<name>A0A0E9SUY1_ANGAN</name>
<reference evidence="2" key="1">
    <citation type="submission" date="2014-11" db="EMBL/GenBank/DDBJ databases">
        <authorList>
            <person name="Amaro Gonzalez C."/>
        </authorList>
    </citation>
    <scope>NUCLEOTIDE SEQUENCE</scope>
</reference>
<protein>
    <submittedName>
        <fullName evidence="2">Uncharacterized protein</fullName>
    </submittedName>
</protein>
<sequence length="29" mass="3507">MFKKMFISDFQFQNFVLFCVVFASLNLQN</sequence>
<dbReference type="EMBL" id="GBXM01063466">
    <property type="protein sequence ID" value="JAH45111.1"/>
    <property type="molecule type" value="Transcribed_RNA"/>
</dbReference>
<keyword evidence="1" id="KW-0472">Membrane</keyword>
<evidence type="ECO:0000313" key="2">
    <source>
        <dbReference type="EMBL" id="JAH45111.1"/>
    </source>
</evidence>
<proteinExistence type="predicted"/>
<accession>A0A0E9SUY1</accession>
<evidence type="ECO:0000256" key="1">
    <source>
        <dbReference type="SAM" id="Phobius"/>
    </source>
</evidence>
<reference evidence="2" key="2">
    <citation type="journal article" date="2015" name="Fish Shellfish Immunol.">
        <title>Early steps in the European eel (Anguilla anguilla)-Vibrio vulnificus interaction in the gills: Role of the RtxA13 toxin.</title>
        <authorList>
            <person name="Callol A."/>
            <person name="Pajuelo D."/>
            <person name="Ebbesson L."/>
            <person name="Teles M."/>
            <person name="MacKenzie S."/>
            <person name="Amaro C."/>
        </authorList>
    </citation>
    <scope>NUCLEOTIDE SEQUENCE</scope>
</reference>
<organism evidence="2">
    <name type="scientific">Anguilla anguilla</name>
    <name type="common">European freshwater eel</name>
    <name type="synonym">Muraena anguilla</name>
    <dbReference type="NCBI Taxonomy" id="7936"/>
    <lineage>
        <taxon>Eukaryota</taxon>
        <taxon>Metazoa</taxon>
        <taxon>Chordata</taxon>
        <taxon>Craniata</taxon>
        <taxon>Vertebrata</taxon>
        <taxon>Euteleostomi</taxon>
        <taxon>Actinopterygii</taxon>
        <taxon>Neopterygii</taxon>
        <taxon>Teleostei</taxon>
        <taxon>Anguilliformes</taxon>
        <taxon>Anguillidae</taxon>
        <taxon>Anguilla</taxon>
    </lineage>
</organism>
<feature type="transmembrane region" description="Helical" evidence="1">
    <location>
        <begin position="12"/>
        <end position="28"/>
    </location>
</feature>